<organism evidence="2 3">
    <name type="scientific">Mycena rosella</name>
    <name type="common">Pink bonnet</name>
    <name type="synonym">Agaricus rosellus</name>
    <dbReference type="NCBI Taxonomy" id="1033263"/>
    <lineage>
        <taxon>Eukaryota</taxon>
        <taxon>Fungi</taxon>
        <taxon>Dikarya</taxon>
        <taxon>Basidiomycota</taxon>
        <taxon>Agaricomycotina</taxon>
        <taxon>Agaricomycetes</taxon>
        <taxon>Agaricomycetidae</taxon>
        <taxon>Agaricales</taxon>
        <taxon>Marasmiineae</taxon>
        <taxon>Mycenaceae</taxon>
        <taxon>Mycena</taxon>
    </lineage>
</organism>
<feature type="compositionally biased region" description="Low complexity" evidence="1">
    <location>
        <begin position="69"/>
        <end position="82"/>
    </location>
</feature>
<feature type="compositionally biased region" description="Gly residues" evidence="1">
    <location>
        <begin position="83"/>
        <end position="92"/>
    </location>
</feature>
<name>A0AAD7DYX5_MYCRO</name>
<dbReference type="AlphaFoldDB" id="A0AAD7DYX5"/>
<keyword evidence="3" id="KW-1185">Reference proteome</keyword>
<reference evidence="2" key="1">
    <citation type="submission" date="2023-03" db="EMBL/GenBank/DDBJ databases">
        <title>Massive genome expansion in bonnet fungi (Mycena s.s.) driven by repeated elements and novel gene families across ecological guilds.</title>
        <authorList>
            <consortium name="Lawrence Berkeley National Laboratory"/>
            <person name="Harder C.B."/>
            <person name="Miyauchi S."/>
            <person name="Viragh M."/>
            <person name="Kuo A."/>
            <person name="Thoen E."/>
            <person name="Andreopoulos B."/>
            <person name="Lu D."/>
            <person name="Skrede I."/>
            <person name="Drula E."/>
            <person name="Henrissat B."/>
            <person name="Morin E."/>
            <person name="Kohler A."/>
            <person name="Barry K."/>
            <person name="LaButti K."/>
            <person name="Morin E."/>
            <person name="Salamov A."/>
            <person name="Lipzen A."/>
            <person name="Mereny Z."/>
            <person name="Hegedus B."/>
            <person name="Baldrian P."/>
            <person name="Stursova M."/>
            <person name="Weitz H."/>
            <person name="Taylor A."/>
            <person name="Grigoriev I.V."/>
            <person name="Nagy L.G."/>
            <person name="Martin F."/>
            <person name="Kauserud H."/>
        </authorList>
    </citation>
    <scope>NUCLEOTIDE SEQUENCE</scope>
    <source>
        <strain evidence="2">CBHHK067</strain>
    </source>
</reference>
<protein>
    <submittedName>
        <fullName evidence="2">Uncharacterized protein</fullName>
    </submittedName>
</protein>
<feature type="region of interest" description="Disordered" evidence="1">
    <location>
        <begin position="1"/>
        <end position="96"/>
    </location>
</feature>
<sequence>MPLFKSHPVNEPEPVAEPARKGSMFTRNRSVSPEPVSPPNHSRGFFSRRRSSDESSLGNHSSGSERINRGNSVRSRGGSSTRSGGGFFGGGNTFNVHKDPTIMAARAKVDNAERAEVTADKALLQARGMVREAKDHVRFLEKEAAEENKRAKAKQALANVVSKSARGLGRHGP</sequence>
<accession>A0AAD7DYX5</accession>
<evidence type="ECO:0000313" key="2">
    <source>
        <dbReference type="EMBL" id="KAJ7702990.1"/>
    </source>
</evidence>
<evidence type="ECO:0000256" key="1">
    <source>
        <dbReference type="SAM" id="MobiDB-lite"/>
    </source>
</evidence>
<comment type="caution">
    <text evidence="2">The sequence shown here is derived from an EMBL/GenBank/DDBJ whole genome shotgun (WGS) entry which is preliminary data.</text>
</comment>
<dbReference type="Proteomes" id="UP001221757">
    <property type="component" value="Unassembled WGS sequence"/>
</dbReference>
<feature type="region of interest" description="Disordered" evidence="1">
    <location>
        <begin position="149"/>
        <end position="173"/>
    </location>
</feature>
<dbReference type="EMBL" id="JARKIE010000013">
    <property type="protein sequence ID" value="KAJ7702990.1"/>
    <property type="molecule type" value="Genomic_DNA"/>
</dbReference>
<gene>
    <name evidence="2" type="ORF">B0H17DRAFT_1194246</name>
</gene>
<proteinExistence type="predicted"/>
<evidence type="ECO:0000313" key="3">
    <source>
        <dbReference type="Proteomes" id="UP001221757"/>
    </source>
</evidence>